<accession>A0ACC0VRR7</accession>
<dbReference type="Proteomes" id="UP001163321">
    <property type="component" value="Chromosome 7"/>
</dbReference>
<name>A0ACC0VRR7_9STRA</name>
<comment type="caution">
    <text evidence="1">The sequence shown here is derived from an EMBL/GenBank/DDBJ whole genome shotgun (WGS) entry which is preliminary data.</text>
</comment>
<keyword evidence="2" id="KW-1185">Reference proteome</keyword>
<proteinExistence type="predicted"/>
<organism evidence="1 2">
    <name type="scientific">Peronosclerospora sorghi</name>
    <dbReference type="NCBI Taxonomy" id="230839"/>
    <lineage>
        <taxon>Eukaryota</taxon>
        <taxon>Sar</taxon>
        <taxon>Stramenopiles</taxon>
        <taxon>Oomycota</taxon>
        <taxon>Peronosporomycetes</taxon>
        <taxon>Peronosporales</taxon>
        <taxon>Peronosporaceae</taxon>
        <taxon>Peronosclerospora</taxon>
    </lineage>
</organism>
<gene>
    <name evidence="1" type="ORF">PsorP6_015093</name>
</gene>
<evidence type="ECO:0000313" key="2">
    <source>
        <dbReference type="Proteomes" id="UP001163321"/>
    </source>
</evidence>
<reference evidence="1 2" key="1">
    <citation type="journal article" date="2022" name="bioRxiv">
        <title>The genome of the oomycete Peronosclerospora sorghi, a cosmopolitan pathogen of maize and sorghum, is inflated with dispersed pseudogenes.</title>
        <authorList>
            <person name="Fletcher K."/>
            <person name="Martin F."/>
            <person name="Isakeit T."/>
            <person name="Cavanaugh K."/>
            <person name="Magill C."/>
            <person name="Michelmore R."/>
        </authorList>
    </citation>
    <scope>NUCLEOTIDE SEQUENCE [LARGE SCALE GENOMIC DNA]</scope>
    <source>
        <strain evidence="1">P6</strain>
    </source>
</reference>
<evidence type="ECO:0000313" key="1">
    <source>
        <dbReference type="EMBL" id="KAI9909030.1"/>
    </source>
</evidence>
<protein>
    <submittedName>
        <fullName evidence="1">Uncharacterized protein</fullName>
    </submittedName>
</protein>
<dbReference type="EMBL" id="CM047586">
    <property type="protein sequence ID" value="KAI9909030.1"/>
    <property type="molecule type" value="Genomic_DNA"/>
</dbReference>
<sequence length="390" mass="44050">MQLPIYVGGPSGRHVPRRKSHSRRGSRNQSSDDVSRSKKSLVLTEGRTWKVLWALLLVASVICVACLVILGHMVQDGRFSNTDVTGGKGGIFSAWRVNQMLAKLQPLSSMFTSVEDTKVKSQSTKEQLRNLGDFECVGWRQTKNCSPSGERDVEHDRNCSALISIGESGYCEVRNTRTGETNRVMQMHCDSLRPHVQFRCDMFQSLLSYSILSTDYEHDPNFSYTHNQEVFRATNNLSSTPIPLGNDGLKNESVGQLQLSFDRGIVMVVYEKLLLGAYVSVRSLRALGCTLPIEIWYKSSETRVEHPLLRHMVDELNRTAALEDHYVRETKAGIAFPQFRQCHGKDHHYDELFTLKPMSSFPFGNIEKALVRYATDGVEIVEHAGYTKQN</sequence>